<accession>A0A965GFH2</accession>
<reference evidence="2" key="1">
    <citation type="submission" date="2018-10" db="EMBL/GenBank/DDBJ databases">
        <title>Iterative Subtractive Binning of Freshwater Chronoseries Metagenomes Recovers Nearly Complete Genomes from over Four Hundred Novel Species.</title>
        <authorList>
            <person name="Rodriguez-R L.M."/>
            <person name="Tsementzi D."/>
            <person name="Luo C."/>
            <person name="Konstantinidis K.T."/>
        </authorList>
    </citation>
    <scope>NUCLEOTIDE SEQUENCE</scope>
    <source>
        <strain evidence="2">WB5_2A_028</strain>
    </source>
</reference>
<comment type="caution">
    <text evidence="2">The sequence shown here is derived from an EMBL/GenBank/DDBJ whole genome shotgun (WGS) entry which is preliminary data.</text>
</comment>
<evidence type="ECO:0000256" key="1">
    <source>
        <dbReference type="SAM" id="MobiDB-lite"/>
    </source>
</evidence>
<dbReference type="AlphaFoldDB" id="A0A965GFH2"/>
<gene>
    <name evidence="2" type="ORF">EBT44_07620</name>
</gene>
<feature type="region of interest" description="Disordered" evidence="1">
    <location>
        <begin position="18"/>
        <end position="45"/>
    </location>
</feature>
<organism evidence="2 3">
    <name type="scientific">Candidatus Fonsibacter lacus</name>
    <dbReference type="NCBI Taxonomy" id="2576439"/>
    <lineage>
        <taxon>Bacteria</taxon>
        <taxon>Pseudomonadati</taxon>
        <taxon>Pseudomonadota</taxon>
        <taxon>Alphaproteobacteria</taxon>
        <taxon>Candidatus Pelagibacterales</taxon>
        <taxon>Candidatus Pelagibacterales incertae sedis</taxon>
        <taxon>Candidatus Fonsibacter</taxon>
    </lineage>
</organism>
<protein>
    <submittedName>
        <fullName evidence="2">Uncharacterized protein</fullName>
    </submittedName>
</protein>
<evidence type="ECO:0000313" key="2">
    <source>
        <dbReference type="EMBL" id="NBR94657.1"/>
    </source>
</evidence>
<dbReference type="EMBL" id="RFXN01000248">
    <property type="protein sequence ID" value="NBR94657.1"/>
    <property type="molecule type" value="Genomic_DNA"/>
</dbReference>
<evidence type="ECO:0000313" key="3">
    <source>
        <dbReference type="Proteomes" id="UP000740727"/>
    </source>
</evidence>
<name>A0A965GFH2_9PROT</name>
<dbReference type="Proteomes" id="UP000740727">
    <property type="component" value="Unassembled WGS sequence"/>
</dbReference>
<proteinExistence type="predicted"/>
<sequence>LAAAKARIAELEAKLAEKEQKPEMEVEMAMGQDSMAPKKEEEDYMKSAPAPVVKMIEDLRKQAETATAELRAEREARADAQAVEKAKGWANLNLNADKVGPALRRLSETDSELAKSVEEILSSVNAQAESASIFAEIGKSADINKGNAYERMTSMAKSAVDEGVAKSFAQAMADIATKNPDLYSQYLSEKGA</sequence>
<feature type="compositionally biased region" description="Basic and acidic residues" evidence="1">
    <location>
        <begin position="36"/>
        <end position="45"/>
    </location>
</feature>
<feature type="non-terminal residue" evidence="2">
    <location>
        <position position="1"/>
    </location>
</feature>